<evidence type="ECO:0000256" key="5">
    <source>
        <dbReference type="SAM" id="MobiDB-lite"/>
    </source>
</evidence>
<keyword evidence="8" id="KW-1185">Reference proteome</keyword>
<dbReference type="InterPro" id="IPR001876">
    <property type="entry name" value="Znf_RanBP2"/>
</dbReference>
<feature type="compositionally biased region" description="Basic and acidic residues" evidence="5">
    <location>
        <begin position="346"/>
        <end position="368"/>
    </location>
</feature>
<name>A0A9N8DWE2_9STRA</name>
<accession>A0A9N8DWE2</accession>
<dbReference type="SUPFAM" id="SSF54001">
    <property type="entry name" value="Cysteine proteinases"/>
    <property type="match status" value="1"/>
</dbReference>
<dbReference type="PROSITE" id="PS01358">
    <property type="entry name" value="ZF_RANBP2_1"/>
    <property type="match status" value="3"/>
</dbReference>
<feature type="region of interest" description="Disordered" evidence="5">
    <location>
        <begin position="335"/>
        <end position="393"/>
    </location>
</feature>
<dbReference type="EMBL" id="CAICTM010000401">
    <property type="protein sequence ID" value="CAB9509724.1"/>
    <property type="molecule type" value="Genomic_DNA"/>
</dbReference>
<dbReference type="GO" id="GO:0008270">
    <property type="term" value="F:zinc ion binding"/>
    <property type="evidence" value="ECO:0007669"/>
    <property type="project" value="UniProtKB-KW"/>
</dbReference>
<dbReference type="Proteomes" id="UP001153069">
    <property type="component" value="Unassembled WGS sequence"/>
</dbReference>
<dbReference type="PANTHER" id="PTHR46333">
    <property type="entry name" value="CYTOKINESIS PROTEIN 3"/>
    <property type="match status" value="1"/>
</dbReference>
<dbReference type="PANTHER" id="PTHR46333:SF2">
    <property type="entry name" value="CYTOKINESIS PROTEIN 3"/>
    <property type="match status" value="1"/>
</dbReference>
<keyword evidence="2 4" id="KW-0863">Zinc-finger</keyword>
<evidence type="ECO:0000259" key="6">
    <source>
        <dbReference type="PROSITE" id="PS50199"/>
    </source>
</evidence>
<feature type="domain" description="RanBP2-type" evidence="6">
    <location>
        <begin position="31"/>
        <end position="60"/>
    </location>
</feature>
<dbReference type="AlphaFoldDB" id="A0A9N8DWE2"/>
<dbReference type="SUPFAM" id="SSF90209">
    <property type="entry name" value="Ran binding protein zinc finger-like"/>
    <property type="match status" value="2"/>
</dbReference>
<organism evidence="7 8">
    <name type="scientific">Seminavis robusta</name>
    <dbReference type="NCBI Taxonomy" id="568900"/>
    <lineage>
        <taxon>Eukaryota</taxon>
        <taxon>Sar</taxon>
        <taxon>Stramenopiles</taxon>
        <taxon>Ochrophyta</taxon>
        <taxon>Bacillariophyta</taxon>
        <taxon>Bacillariophyceae</taxon>
        <taxon>Bacillariophycidae</taxon>
        <taxon>Naviculales</taxon>
        <taxon>Naviculaceae</taxon>
        <taxon>Seminavis</taxon>
    </lineage>
</organism>
<sequence length="761" mass="86204">MKTDWVCDLCHHELVTMSEEPPDVCAACQGKRFTWNCPGCTLRNPSENAFCEMCQTSRRIWNCAQCTYRNSGKDDICVLCQQPKEVDNGGLVSSIEAKVQKKVEDADIDLVESVDELRGADLLEWSCGHCTFTNPGEYVTCEMCFKSKATKESQNDERFCSEVDRKPSAREEPDSIVRKLGKARDAASDVLFAAQREREKKMKHIQDVQGGCLSLQYLDVAKAITSAGRGADDEEVLLECIKQVQAHQRDIAQEKKMDARKAEPSVDLTSHRVNTDQRRQWMKDANVPERFGQALCKQTWTLDDMSTLQLFSKEPALCMTVLEHNARHSRVEGRRIGNFSSSSNLSERENNEVSKSELRSKRLARFQEPRIPPSTSFGHSQTTASRDNDAHFRSEPNIRFASAPFLCMPRTRTDDMDGRAANCQPMLSESWREFTERLMQESGACGGDDTDKIRAVFVWLTVNVKYDHDSIADNGTRRKLQGCERNISEADRNCAMDAIIHNREAVCAGYAWMFARMCDRGGVQAEVRYVSGVTKHAKVLKAKLNAAHMDTHAWNVVLSVSGEPFMVDCTWSALGELESGDGVNEEYWKVNPHHFIHQFYPTEAENQCLNPTWTLEQFCASPNFYPSYFRLGLNVEGRDSLFAGYLLLNQPKDRNLRLSFFAREDECPSSYIQVSSKFATSPLDLKKTPPCQTEMDLTLFRTERVDRANPAGAYKVFAGEIAMPSFSVATYYGLFTVWANDTGSQRRYLSKVMEFMVHHAD</sequence>
<evidence type="ECO:0000256" key="4">
    <source>
        <dbReference type="PROSITE-ProRule" id="PRU00322"/>
    </source>
</evidence>
<evidence type="ECO:0000313" key="7">
    <source>
        <dbReference type="EMBL" id="CAB9509724.1"/>
    </source>
</evidence>
<dbReference type="OrthoDB" id="6129702at2759"/>
<keyword evidence="3" id="KW-0862">Zinc</keyword>
<gene>
    <name evidence="7" type="ORF">SEMRO_402_G135530.1</name>
</gene>
<dbReference type="Gene3D" id="4.10.1060.10">
    <property type="entry name" value="Zinc finger, RanBP2-type"/>
    <property type="match status" value="2"/>
</dbReference>
<keyword evidence="1" id="KW-0479">Metal-binding</keyword>
<dbReference type="PROSITE" id="PS50199">
    <property type="entry name" value="ZF_RANBP2_2"/>
    <property type="match status" value="2"/>
</dbReference>
<evidence type="ECO:0000256" key="2">
    <source>
        <dbReference type="ARBA" id="ARBA00022771"/>
    </source>
</evidence>
<dbReference type="InterPro" id="IPR038765">
    <property type="entry name" value="Papain-like_cys_pep_sf"/>
</dbReference>
<feature type="compositionally biased region" description="Polar residues" evidence="5">
    <location>
        <begin position="373"/>
        <end position="385"/>
    </location>
</feature>
<dbReference type="Gene3D" id="3.10.620.30">
    <property type="match status" value="1"/>
</dbReference>
<proteinExistence type="predicted"/>
<dbReference type="InterPro" id="IPR052557">
    <property type="entry name" value="CAP/Cytokinesis_protein"/>
</dbReference>
<evidence type="ECO:0000313" key="8">
    <source>
        <dbReference type="Proteomes" id="UP001153069"/>
    </source>
</evidence>
<comment type="caution">
    <text evidence="7">The sequence shown here is derived from an EMBL/GenBank/DDBJ whole genome shotgun (WGS) entry which is preliminary data.</text>
</comment>
<dbReference type="SMART" id="SM00547">
    <property type="entry name" value="ZnF_RBZ"/>
    <property type="match status" value="3"/>
</dbReference>
<evidence type="ECO:0000256" key="3">
    <source>
        <dbReference type="ARBA" id="ARBA00022833"/>
    </source>
</evidence>
<protein>
    <submittedName>
        <fullName evidence="7">Kyphoscoliosis peptidase</fullName>
    </submittedName>
</protein>
<dbReference type="GO" id="GO:0005737">
    <property type="term" value="C:cytoplasm"/>
    <property type="evidence" value="ECO:0007669"/>
    <property type="project" value="TreeGrafter"/>
</dbReference>
<dbReference type="InterPro" id="IPR036443">
    <property type="entry name" value="Znf_RanBP2_sf"/>
</dbReference>
<reference evidence="7" key="1">
    <citation type="submission" date="2020-06" db="EMBL/GenBank/DDBJ databases">
        <authorList>
            <consortium name="Plant Systems Biology data submission"/>
        </authorList>
    </citation>
    <scope>NUCLEOTIDE SEQUENCE</scope>
    <source>
        <strain evidence="7">D6</strain>
    </source>
</reference>
<feature type="domain" description="RanBP2-type" evidence="6">
    <location>
        <begin position="61"/>
        <end position="86"/>
    </location>
</feature>
<dbReference type="Pfam" id="PF00641">
    <property type="entry name" value="Zn_ribbon_RanBP"/>
    <property type="match status" value="1"/>
</dbReference>
<evidence type="ECO:0000256" key="1">
    <source>
        <dbReference type="ARBA" id="ARBA00022723"/>
    </source>
</evidence>